<dbReference type="Proteomes" id="UP000001055">
    <property type="component" value="Unassembled WGS sequence"/>
</dbReference>
<dbReference type="RefSeq" id="XP_001803502.1">
    <property type="nucleotide sequence ID" value="XM_001803450.1"/>
</dbReference>
<sequence length="70" mass="8034">MRMYRYAMNAFSANMLGRFGAEKKREQREREWNGLGVMETITSGHYEVGKLCVQYSASDSSPLMFASYGH</sequence>
<reference evidence="2" key="1">
    <citation type="journal article" date="2007" name="Plant Cell">
        <title>Dothideomycete-plant interactions illuminated by genome sequencing and EST analysis of the wheat pathogen Stagonospora nodorum.</title>
        <authorList>
            <person name="Hane J.K."/>
            <person name="Lowe R.G."/>
            <person name="Solomon P.S."/>
            <person name="Tan K.C."/>
            <person name="Schoch C.L."/>
            <person name="Spatafora J.W."/>
            <person name="Crous P.W."/>
            <person name="Kodira C."/>
            <person name="Birren B.W."/>
            <person name="Galagan J.E."/>
            <person name="Torriani S.F."/>
            <person name="McDonald B.A."/>
            <person name="Oliver R.P."/>
        </authorList>
    </citation>
    <scope>NUCLEOTIDE SEQUENCE [LARGE SCALE GENOMIC DNA]</scope>
    <source>
        <strain evidence="2">SN15 / ATCC MYA-4574 / FGSC 10173</strain>
    </source>
</reference>
<name>Q0U4M0_PHANO</name>
<dbReference type="GeneID" id="5980419"/>
<dbReference type="InParanoid" id="Q0U4M0"/>
<proteinExistence type="predicted"/>
<dbReference type="KEGG" id="pno:SNOG_13294"/>
<organism evidence="1 2">
    <name type="scientific">Phaeosphaeria nodorum (strain SN15 / ATCC MYA-4574 / FGSC 10173)</name>
    <name type="common">Glume blotch fungus</name>
    <name type="synonym">Parastagonospora nodorum</name>
    <dbReference type="NCBI Taxonomy" id="321614"/>
    <lineage>
        <taxon>Eukaryota</taxon>
        <taxon>Fungi</taxon>
        <taxon>Dikarya</taxon>
        <taxon>Ascomycota</taxon>
        <taxon>Pezizomycotina</taxon>
        <taxon>Dothideomycetes</taxon>
        <taxon>Pleosporomycetidae</taxon>
        <taxon>Pleosporales</taxon>
        <taxon>Pleosporineae</taxon>
        <taxon>Phaeosphaeriaceae</taxon>
        <taxon>Parastagonospora</taxon>
    </lineage>
</organism>
<protein>
    <submittedName>
        <fullName evidence="1">Uncharacterized protein</fullName>
    </submittedName>
</protein>
<gene>
    <name evidence="1" type="ORF">SNOG_13294</name>
</gene>
<accession>Q0U4M0</accession>
<evidence type="ECO:0000313" key="2">
    <source>
        <dbReference type="Proteomes" id="UP000001055"/>
    </source>
</evidence>
<dbReference type="EMBL" id="CH445350">
    <property type="protein sequence ID" value="EAT79178.1"/>
    <property type="molecule type" value="Genomic_DNA"/>
</dbReference>
<evidence type="ECO:0000313" key="1">
    <source>
        <dbReference type="EMBL" id="EAT79178.1"/>
    </source>
</evidence>
<dbReference type="AlphaFoldDB" id="Q0U4M0"/>